<proteinExistence type="inferred from homology"/>
<feature type="transmembrane region" description="Helical" evidence="8">
    <location>
        <begin position="179"/>
        <end position="204"/>
    </location>
</feature>
<evidence type="ECO:0000259" key="9">
    <source>
        <dbReference type="Pfam" id="PF00482"/>
    </source>
</evidence>
<keyword evidence="3" id="KW-1003">Cell membrane</keyword>
<keyword evidence="4" id="KW-0997">Cell inner membrane</keyword>
<keyword evidence="5 8" id="KW-0812">Transmembrane</keyword>
<reference evidence="10 11" key="1">
    <citation type="submission" date="2016-10" db="EMBL/GenBank/DDBJ databases">
        <authorList>
            <person name="de Groot N.N."/>
        </authorList>
    </citation>
    <scope>NUCLEOTIDE SEQUENCE [LARGE SCALE GENOMIC DNA]</scope>
    <source>
        <strain evidence="10 11">HL3</strain>
    </source>
</reference>
<gene>
    <name evidence="10" type="ORF">SAMN05660831_00145</name>
</gene>
<evidence type="ECO:0000313" key="10">
    <source>
        <dbReference type="EMBL" id="SFC93558.1"/>
    </source>
</evidence>
<feature type="transmembrane region" description="Helical" evidence="8">
    <location>
        <begin position="380"/>
        <end position="401"/>
    </location>
</feature>
<dbReference type="InterPro" id="IPR018076">
    <property type="entry name" value="T2SS_GspF_dom"/>
</dbReference>
<evidence type="ECO:0000256" key="2">
    <source>
        <dbReference type="ARBA" id="ARBA00005745"/>
    </source>
</evidence>
<dbReference type="Pfam" id="PF00482">
    <property type="entry name" value="T2SSF"/>
    <property type="match status" value="2"/>
</dbReference>
<evidence type="ECO:0000256" key="6">
    <source>
        <dbReference type="ARBA" id="ARBA00022989"/>
    </source>
</evidence>
<evidence type="ECO:0000256" key="4">
    <source>
        <dbReference type="ARBA" id="ARBA00022519"/>
    </source>
</evidence>
<dbReference type="GO" id="GO:0005886">
    <property type="term" value="C:plasma membrane"/>
    <property type="evidence" value="ECO:0007669"/>
    <property type="project" value="UniProtKB-SubCell"/>
</dbReference>
<protein>
    <submittedName>
        <fullName evidence="10">MSHA biogenesis protein MshG</fullName>
    </submittedName>
</protein>
<evidence type="ECO:0000256" key="8">
    <source>
        <dbReference type="SAM" id="Phobius"/>
    </source>
</evidence>
<dbReference type="PANTHER" id="PTHR30012">
    <property type="entry name" value="GENERAL SECRETION PATHWAY PROTEIN"/>
    <property type="match status" value="1"/>
</dbReference>
<dbReference type="AlphaFoldDB" id="A0A1I1NDL4"/>
<name>A0A1I1NDL4_9GAMM</name>
<dbReference type="PANTHER" id="PTHR30012:SF4">
    <property type="entry name" value="MSHA BIOGENESIS PROTEIN MSHG"/>
    <property type="match status" value="1"/>
</dbReference>
<dbReference type="GO" id="GO:0015628">
    <property type="term" value="P:protein secretion by the type II secretion system"/>
    <property type="evidence" value="ECO:0007669"/>
    <property type="project" value="TreeGrafter"/>
</dbReference>
<dbReference type="PRINTS" id="PR00812">
    <property type="entry name" value="BCTERIALGSPF"/>
</dbReference>
<dbReference type="Proteomes" id="UP000198611">
    <property type="component" value="Unassembled WGS sequence"/>
</dbReference>
<dbReference type="InterPro" id="IPR042094">
    <property type="entry name" value="T2SS_GspF_sf"/>
</dbReference>
<evidence type="ECO:0000256" key="1">
    <source>
        <dbReference type="ARBA" id="ARBA00004429"/>
    </source>
</evidence>
<dbReference type="EMBL" id="FOMJ01000001">
    <property type="protein sequence ID" value="SFC93558.1"/>
    <property type="molecule type" value="Genomic_DNA"/>
</dbReference>
<evidence type="ECO:0000256" key="3">
    <source>
        <dbReference type="ARBA" id="ARBA00022475"/>
    </source>
</evidence>
<dbReference type="OrthoDB" id="9805682at2"/>
<accession>A0A1I1NDL4</accession>
<dbReference type="FunFam" id="1.20.81.30:FF:000001">
    <property type="entry name" value="Type II secretion system protein F"/>
    <property type="match status" value="2"/>
</dbReference>
<feature type="transmembrane region" description="Helical" evidence="8">
    <location>
        <begin position="224"/>
        <end position="246"/>
    </location>
</feature>
<evidence type="ECO:0000256" key="5">
    <source>
        <dbReference type="ARBA" id="ARBA00022692"/>
    </source>
</evidence>
<dbReference type="Gene3D" id="1.20.81.30">
    <property type="entry name" value="Type II secretion system (T2SS), domain F"/>
    <property type="match status" value="2"/>
</dbReference>
<sequence>MPTFRYRGRDRTGRALQGEMDASSREALARSLQADGITPTRIEAAPARETGNEGSATGIARWLEPRVQLGDLAVFSRQMYSLTRAGVPIIRALTGLAQNTRNRRLARAIRNVAEALEGGRGVADAFGAQGVFPNLFVSMLRVGENAGRLDESFLRIASSLESERETREQVKGALRYPSFVMVAIVIAIVVINIFVIPAFADLFAGMDQQLPLPTRILLTTSALFLNWWPALLALAAAGTAAFLAWLRTEAGRLRFDRWKLAIPGIGSIVRRALLARFARTLAISLRAGVPVLTALEAVAGATDNAFVAARIREMRTGVERGEGLLRAATNTELFTPLVLQMLSVGEETGRVDEMMEEVADFYEREVEADLKRLSSYIEPVVITAIGLLVLILALAIFLPMWQMGGAAL</sequence>
<keyword evidence="6 8" id="KW-1133">Transmembrane helix</keyword>
<evidence type="ECO:0000313" key="11">
    <source>
        <dbReference type="Proteomes" id="UP000198611"/>
    </source>
</evidence>
<organism evidence="10 11">
    <name type="scientific">Thiohalospira halophila DSM 15071</name>
    <dbReference type="NCBI Taxonomy" id="1123397"/>
    <lineage>
        <taxon>Bacteria</taxon>
        <taxon>Pseudomonadati</taxon>
        <taxon>Pseudomonadota</taxon>
        <taxon>Gammaproteobacteria</taxon>
        <taxon>Thiohalospirales</taxon>
        <taxon>Thiohalospiraceae</taxon>
        <taxon>Thiohalospira</taxon>
    </lineage>
</organism>
<comment type="subcellular location">
    <subcellularLocation>
        <location evidence="1">Cell inner membrane</location>
        <topology evidence="1">Multi-pass membrane protein</topology>
    </subcellularLocation>
</comment>
<keyword evidence="11" id="KW-1185">Reference proteome</keyword>
<keyword evidence="7 8" id="KW-0472">Membrane</keyword>
<dbReference type="STRING" id="1123397.SAMN05660831_00145"/>
<comment type="similarity">
    <text evidence="2">Belongs to the GSP F family.</text>
</comment>
<dbReference type="InterPro" id="IPR003004">
    <property type="entry name" value="GspF/PilC"/>
</dbReference>
<dbReference type="RefSeq" id="WP_093426840.1">
    <property type="nucleotide sequence ID" value="NZ_FOMJ01000001.1"/>
</dbReference>
<evidence type="ECO:0000256" key="7">
    <source>
        <dbReference type="ARBA" id="ARBA00023136"/>
    </source>
</evidence>
<feature type="domain" description="Type II secretion system protein GspF" evidence="9">
    <location>
        <begin position="75"/>
        <end position="197"/>
    </location>
</feature>
<feature type="domain" description="Type II secretion system protein GspF" evidence="9">
    <location>
        <begin position="277"/>
        <end position="399"/>
    </location>
</feature>